<protein>
    <submittedName>
        <fullName evidence="1">Uncharacterized protein</fullName>
    </submittedName>
</protein>
<dbReference type="AlphaFoldDB" id="A0A9D4QW87"/>
<comment type="caution">
    <text evidence="1">The sequence shown here is derived from an EMBL/GenBank/DDBJ whole genome shotgun (WGS) entry which is preliminary data.</text>
</comment>
<name>A0A9D4QW87_DREPO</name>
<evidence type="ECO:0000313" key="1">
    <source>
        <dbReference type="EMBL" id="KAH3845263.1"/>
    </source>
</evidence>
<proteinExistence type="predicted"/>
<organism evidence="1 2">
    <name type="scientific">Dreissena polymorpha</name>
    <name type="common">Zebra mussel</name>
    <name type="synonym">Mytilus polymorpha</name>
    <dbReference type="NCBI Taxonomy" id="45954"/>
    <lineage>
        <taxon>Eukaryota</taxon>
        <taxon>Metazoa</taxon>
        <taxon>Spiralia</taxon>
        <taxon>Lophotrochozoa</taxon>
        <taxon>Mollusca</taxon>
        <taxon>Bivalvia</taxon>
        <taxon>Autobranchia</taxon>
        <taxon>Heteroconchia</taxon>
        <taxon>Euheterodonta</taxon>
        <taxon>Imparidentia</taxon>
        <taxon>Neoheterodontei</taxon>
        <taxon>Myida</taxon>
        <taxon>Dreissenoidea</taxon>
        <taxon>Dreissenidae</taxon>
        <taxon>Dreissena</taxon>
    </lineage>
</organism>
<dbReference type="EMBL" id="JAIWYP010000003">
    <property type="protein sequence ID" value="KAH3845263.1"/>
    <property type="molecule type" value="Genomic_DNA"/>
</dbReference>
<gene>
    <name evidence="1" type="ORF">DPMN_087538</name>
</gene>
<evidence type="ECO:0000313" key="2">
    <source>
        <dbReference type="Proteomes" id="UP000828390"/>
    </source>
</evidence>
<reference evidence="1" key="2">
    <citation type="submission" date="2020-11" db="EMBL/GenBank/DDBJ databases">
        <authorList>
            <person name="McCartney M.A."/>
            <person name="Auch B."/>
            <person name="Kono T."/>
            <person name="Mallez S."/>
            <person name="Becker A."/>
            <person name="Gohl D.M."/>
            <person name="Silverstein K.A.T."/>
            <person name="Koren S."/>
            <person name="Bechman K.B."/>
            <person name="Herman A."/>
            <person name="Abrahante J.E."/>
            <person name="Garbe J."/>
        </authorList>
    </citation>
    <scope>NUCLEOTIDE SEQUENCE</scope>
    <source>
        <strain evidence="1">Duluth1</strain>
        <tissue evidence="1">Whole animal</tissue>
    </source>
</reference>
<dbReference type="Proteomes" id="UP000828390">
    <property type="component" value="Unassembled WGS sequence"/>
</dbReference>
<accession>A0A9D4QW87</accession>
<reference evidence="1" key="1">
    <citation type="journal article" date="2019" name="bioRxiv">
        <title>The Genome of the Zebra Mussel, Dreissena polymorpha: A Resource for Invasive Species Research.</title>
        <authorList>
            <person name="McCartney M.A."/>
            <person name="Auch B."/>
            <person name="Kono T."/>
            <person name="Mallez S."/>
            <person name="Zhang Y."/>
            <person name="Obille A."/>
            <person name="Becker A."/>
            <person name="Abrahante J.E."/>
            <person name="Garbe J."/>
            <person name="Badalamenti J.P."/>
            <person name="Herman A."/>
            <person name="Mangelson H."/>
            <person name="Liachko I."/>
            <person name="Sullivan S."/>
            <person name="Sone E.D."/>
            <person name="Koren S."/>
            <person name="Silverstein K.A.T."/>
            <person name="Beckman K.B."/>
            <person name="Gohl D.M."/>
        </authorList>
    </citation>
    <scope>NUCLEOTIDE SEQUENCE</scope>
    <source>
        <strain evidence="1">Duluth1</strain>
        <tissue evidence="1">Whole animal</tissue>
    </source>
</reference>
<sequence>MVTSDREGILRVQVADTGTRTPTGGVLAPMQITLITRVITIVMATQRAHLAGVMPIKECFQTGLQRTRAVALVTRLP</sequence>
<keyword evidence="2" id="KW-1185">Reference proteome</keyword>